<gene>
    <name evidence="2" type="ORF">PoB_002671500</name>
</gene>
<feature type="transmembrane region" description="Helical" evidence="1">
    <location>
        <begin position="25"/>
        <end position="49"/>
    </location>
</feature>
<keyword evidence="3" id="KW-1185">Reference proteome</keyword>
<comment type="caution">
    <text evidence="2">The sequence shown here is derived from an EMBL/GenBank/DDBJ whole genome shotgun (WGS) entry which is preliminary data.</text>
</comment>
<sequence>MYVSYLEPPHQHVSYLESLHQHVCILPGVSSSACMYLIWSLLISMYVSYLESPHQLCPRLVQVLVLSGPGGNCTALDDAAEAEADRESFLDLTVLDIVQ</sequence>
<name>A0AAV3ZZW7_9GAST</name>
<keyword evidence="1" id="KW-0812">Transmembrane</keyword>
<keyword evidence="1" id="KW-0472">Membrane</keyword>
<keyword evidence="1" id="KW-1133">Transmembrane helix</keyword>
<evidence type="ECO:0000313" key="2">
    <source>
        <dbReference type="EMBL" id="GFO00210.1"/>
    </source>
</evidence>
<protein>
    <submittedName>
        <fullName evidence="2">Uncharacterized protein</fullName>
    </submittedName>
</protein>
<evidence type="ECO:0000313" key="3">
    <source>
        <dbReference type="Proteomes" id="UP000735302"/>
    </source>
</evidence>
<dbReference type="Proteomes" id="UP000735302">
    <property type="component" value="Unassembled WGS sequence"/>
</dbReference>
<dbReference type="AlphaFoldDB" id="A0AAV3ZZW7"/>
<evidence type="ECO:0000256" key="1">
    <source>
        <dbReference type="SAM" id="Phobius"/>
    </source>
</evidence>
<proteinExistence type="predicted"/>
<dbReference type="EMBL" id="BLXT01003064">
    <property type="protein sequence ID" value="GFO00210.1"/>
    <property type="molecule type" value="Genomic_DNA"/>
</dbReference>
<organism evidence="2 3">
    <name type="scientific">Plakobranchus ocellatus</name>
    <dbReference type="NCBI Taxonomy" id="259542"/>
    <lineage>
        <taxon>Eukaryota</taxon>
        <taxon>Metazoa</taxon>
        <taxon>Spiralia</taxon>
        <taxon>Lophotrochozoa</taxon>
        <taxon>Mollusca</taxon>
        <taxon>Gastropoda</taxon>
        <taxon>Heterobranchia</taxon>
        <taxon>Euthyneura</taxon>
        <taxon>Panpulmonata</taxon>
        <taxon>Sacoglossa</taxon>
        <taxon>Placobranchoidea</taxon>
        <taxon>Plakobranchidae</taxon>
        <taxon>Plakobranchus</taxon>
    </lineage>
</organism>
<reference evidence="2 3" key="1">
    <citation type="journal article" date="2021" name="Elife">
        <title>Chloroplast acquisition without the gene transfer in kleptoplastic sea slugs, Plakobranchus ocellatus.</title>
        <authorList>
            <person name="Maeda T."/>
            <person name="Takahashi S."/>
            <person name="Yoshida T."/>
            <person name="Shimamura S."/>
            <person name="Takaki Y."/>
            <person name="Nagai Y."/>
            <person name="Toyoda A."/>
            <person name="Suzuki Y."/>
            <person name="Arimoto A."/>
            <person name="Ishii H."/>
            <person name="Satoh N."/>
            <person name="Nishiyama T."/>
            <person name="Hasebe M."/>
            <person name="Maruyama T."/>
            <person name="Minagawa J."/>
            <person name="Obokata J."/>
            <person name="Shigenobu S."/>
        </authorList>
    </citation>
    <scope>NUCLEOTIDE SEQUENCE [LARGE SCALE GENOMIC DNA]</scope>
</reference>
<accession>A0AAV3ZZW7</accession>